<dbReference type="HOGENOM" id="CLU_862575_0_0_7"/>
<dbReference type="KEGG" id="dsf:UWK_03461"/>
<dbReference type="eggNOG" id="COG2984">
    <property type="taxonomic scope" value="Bacteria"/>
</dbReference>
<dbReference type="PANTHER" id="PTHR35271:SF1">
    <property type="entry name" value="ABC TRANSPORTER, SUBSTRATE-BINDING LIPOPROTEIN"/>
    <property type="match status" value="1"/>
</dbReference>
<dbReference type="Pfam" id="PF04392">
    <property type="entry name" value="ABC_sub_bind"/>
    <property type="match status" value="1"/>
</dbReference>
<dbReference type="Proteomes" id="UP000011721">
    <property type="component" value="Chromosome"/>
</dbReference>
<dbReference type="PANTHER" id="PTHR35271">
    <property type="entry name" value="ABC TRANSPORTER, SUBSTRATE-BINDING LIPOPROTEIN-RELATED"/>
    <property type="match status" value="1"/>
</dbReference>
<protein>
    <submittedName>
        <fullName evidence="1">ABC-type uncharacterized transport system, periplasmic component</fullName>
    </submittedName>
</protein>
<reference evidence="2" key="1">
    <citation type="journal article" date="2013" name="Stand. Genomic Sci.">
        <title>Complete genome sequence of Desulfocapsa sulfexigens, a marine deltaproteobacterium specialized in disproportionating inorganic sulfur compounds.</title>
        <authorList>
            <person name="Finster K.W."/>
            <person name="Kjeldsen K.U."/>
            <person name="Kube M."/>
            <person name="Reinhardt R."/>
            <person name="Mussmann M."/>
            <person name="Amann R."/>
            <person name="Schreiber L."/>
        </authorList>
    </citation>
    <scope>NUCLEOTIDE SEQUENCE [LARGE SCALE GENOMIC DNA]</scope>
    <source>
        <strain evidence="2">DSM 10523 / SB164P1</strain>
    </source>
</reference>
<evidence type="ECO:0000313" key="2">
    <source>
        <dbReference type="Proteomes" id="UP000011721"/>
    </source>
</evidence>
<name>M1PEK7_DESSD</name>
<dbReference type="InterPro" id="IPR007487">
    <property type="entry name" value="ABC_transpt-TYRBP-like"/>
</dbReference>
<dbReference type="STRING" id="1167006.UWK_03461"/>
<dbReference type="Gene3D" id="3.40.50.2300">
    <property type="match status" value="2"/>
</dbReference>
<keyword evidence="2" id="KW-1185">Reference proteome</keyword>
<gene>
    <name evidence="1" type="ordered locus">UWK_03461</name>
</gene>
<accession>M1PEK7</accession>
<sequence>MKMGIRSIKGKWILRAGKIVVLLGLFFLFSAGNALASHTVFVVLSSEAEPYRQAADALTASLAKKDISTREFLSDTLSGQTPEFVSTTHKTKMWVAVGSRAAAYLSHVLPKSALLVYCMVADPENIGLENGRKNITGVSVTKPVKEQFAIIQKAMPDLGAIAMLYRSSSIKSMTTLVEVKTNLPANWTLEAVDVDRYDSMADAIAELYSRDAGMIWTMADSAIYNRATVNSLLLSSLRQQVPVFGFSGSFVKAGALLGLDANPVLQGEYAAALVVEGLEKKLLTEKPICSGVTIAVNVVVAERLGISLPSVVVDKACNVGAH</sequence>
<dbReference type="EMBL" id="CP003985">
    <property type="protein sequence ID" value="AGF79977.1"/>
    <property type="molecule type" value="Genomic_DNA"/>
</dbReference>
<proteinExistence type="predicted"/>
<organism evidence="1 2">
    <name type="scientific">Desulfocapsa sulfexigens (strain DSM 10523 / SB164P1)</name>
    <dbReference type="NCBI Taxonomy" id="1167006"/>
    <lineage>
        <taxon>Bacteria</taxon>
        <taxon>Pseudomonadati</taxon>
        <taxon>Thermodesulfobacteriota</taxon>
        <taxon>Desulfobulbia</taxon>
        <taxon>Desulfobulbales</taxon>
        <taxon>Desulfocapsaceae</taxon>
        <taxon>Desulfocapsa</taxon>
    </lineage>
</organism>
<evidence type="ECO:0000313" key="1">
    <source>
        <dbReference type="EMBL" id="AGF79977.1"/>
    </source>
</evidence>
<dbReference type="AlphaFoldDB" id="M1PEK7"/>